<accession>A0A6N9Q0G1</accession>
<evidence type="ECO:0000256" key="2">
    <source>
        <dbReference type="ARBA" id="ARBA00023008"/>
    </source>
</evidence>
<dbReference type="InterPro" id="IPR050845">
    <property type="entry name" value="Cu-binding_ET"/>
</dbReference>
<name>A0A6N9Q0G1_9BACL</name>
<keyword evidence="4" id="KW-0732">Signal</keyword>
<dbReference type="PROSITE" id="PS51257">
    <property type="entry name" value="PROKAR_LIPOPROTEIN"/>
    <property type="match status" value="1"/>
</dbReference>
<dbReference type="InterPro" id="IPR000923">
    <property type="entry name" value="BlueCu_1"/>
</dbReference>
<comment type="caution">
    <text evidence="6">The sequence shown here is derived from an EMBL/GenBank/DDBJ whole genome shotgun (WGS) entry which is preliminary data.</text>
</comment>
<dbReference type="InterPro" id="IPR008972">
    <property type="entry name" value="Cupredoxin"/>
</dbReference>
<dbReference type="GO" id="GO:0005507">
    <property type="term" value="F:copper ion binding"/>
    <property type="evidence" value="ECO:0007669"/>
    <property type="project" value="InterPro"/>
</dbReference>
<feature type="signal peptide" evidence="4">
    <location>
        <begin position="1"/>
        <end position="21"/>
    </location>
</feature>
<feature type="domain" description="Blue (type 1) copper" evidence="5">
    <location>
        <begin position="73"/>
        <end position="198"/>
    </location>
</feature>
<feature type="chain" id="PRO_5038677785" description="Blue (type 1) copper domain-containing protein" evidence="4">
    <location>
        <begin position="22"/>
        <end position="199"/>
    </location>
</feature>
<dbReference type="OrthoDB" id="9816061at2"/>
<dbReference type="GO" id="GO:0009055">
    <property type="term" value="F:electron transfer activity"/>
    <property type="evidence" value="ECO:0007669"/>
    <property type="project" value="InterPro"/>
</dbReference>
<dbReference type="PROSITE" id="PS00079">
    <property type="entry name" value="MULTICOPPER_OXIDASE1"/>
    <property type="match status" value="1"/>
</dbReference>
<dbReference type="PANTHER" id="PTHR38439">
    <property type="entry name" value="AURACYANIN-B"/>
    <property type="match status" value="1"/>
</dbReference>
<dbReference type="Gene3D" id="2.60.40.420">
    <property type="entry name" value="Cupredoxins - blue copper proteins"/>
    <property type="match status" value="1"/>
</dbReference>
<dbReference type="InterPro" id="IPR033138">
    <property type="entry name" value="Cu_oxidase_CS"/>
</dbReference>
<reference evidence="6 7" key="1">
    <citation type="submission" date="2019-01" db="EMBL/GenBank/DDBJ databases">
        <title>Chengkuizengella sp. nov., isolated from deep-sea sediment of East Pacific Ocean.</title>
        <authorList>
            <person name="Yang J."/>
            <person name="Lai Q."/>
            <person name="Shao Z."/>
        </authorList>
    </citation>
    <scope>NUCLEOTIDE SEQUENCE [LARGE SCALE GENOMIC DNA]</scope>
    <source>
        <strain evidence="6 7">YPA3-1-1</strain>
    </source>
</reference>
<evidence type="ECO:0000256" key="4">
    <source>
        <dbReference type="SAM" id="SignalP"/>
    </source>
</evidence>
<dbReference type="SUPFAM" id="SSF49503">
    <property type="entry name" value="Cupredoxins"/>
    <property type="match status" value="1"/>
</dbReference>
<dbReference type="Proteomes" id="UP000448943">
    <property type="component" value="Unassembled WGS sequence"/>
</dbReference>
<evidence type="ECO:0000256" key="1">
    <source>
        <dbReference type="ARBA" id="ARBA00022723"/>
    </source>
</evidence>
<feature type="compositionally biased region" description="Polar residues" evidence="3">
    <location>
        <begin position="23"/>
        <end position="45"/>
    </location>
</feature>
<evidence type="ECO:0000313" key="6">
    <source>
        <dbReference type="EMBL" id="NBI28666.1"/>
    </source>
</evidence>
<protein>
    <recommendedName>
        <fullName evidence="5">Blue (type 1) copper domain-containing protein</fullName>
    </recommendedName>
</protein>
<evidence type="ECO:0000259" key="5">
    <source>
        <dbReference type="Pfam" id="PF00127"/>
    </source>
</evidence>
<keyword evidence="1" id="KW-0479">Metal-binding</keyword>
<feature type="region of interest" description="Disordered" evidence="3">
    <location>
        <begin position="23"/>
        <end position="69"/>
    </location>
</feature>
<dbReference type="AlphaFoldDB" id="A0A6N9Q0G1"/>
<evidence type="ECO:0000256" key="3">
    <source>
        <dbReference type="SAM" id="MobiDB-lite"/>
    </source>
</evidence>
<keyword evidence="2" id="KW-0186">Copper</keyword>
<gene>
    <name evidence="6" type="ORF">ERL59_06825</name>
</gene>
<proteinExistence type="predicted"/>
<evidence type="ECO:0000313" key="7">
    <source>
        <dbReference type="Proteomes" id="UP000448943"/>
    </source>
</evidence>
<sequence length="199" mass="22626">MKKYLIVFGLFIIILAGCSSNNEQSLENDTGTQQEKQEETNSNETNSDKKSEEQDQEQQDQVEKEKSEDLTIDVSAFEMGYDPDKINLEVGKEYELILTNEGQIFHDLTENDLEVQVTYMSEMPEHSFLDTIFGFQKVYAEGDHGDKKNDGMKNIHMNVNAGQTVSIKFIPKEAGEFEFYCTVPGHKEAGMVGKFIVKE</sequence>
<organism evidence="6 7">
    <name type="scientific">Chengkuizengella marina</name>
    <dbReference type="NCBI Taxonomy" id="2507566"/>
    <lineage>
        <taxon>Bacteria</taxon>
        <taxon>Bacillati</taxon>
        <taxon>Bacillota</taxon>
        <taxon>Bacilli</taxon>
        <taxon>Bacillales</taxon>
        <taxon>Paenibacillaceae</taxon>
        <taxon>Chengkuizengella</taxon>
    </lineage>
</organism>
<dbReference type="PANTHER" id="PTHR38439:SF3">
    <property type="entry name" value="COPPER-RESISTANT CUPROPROTEIN COPI"/>
    <property type="match status" value="1"/>
</dbReference>
<dbReference type="RefSeq" id="WP_160645463.1">
    <property type="nucleotide sequence ID" value="NZ_SIJB01000017.1"/>
</dbReference>
<dbReference type="EMBL" id="SIJB01000017">
    <property type="protein sequence ID" value="NBI28666.1"/>
    <property type="molecule type" value="Genomic_DNA"/>
</dbReference>
<keyword evidence="7" id="KW-1185">Reference proteome</keyword>
<dbReference type="Pfam" id="PF00127">
    <property type="entry name" value="Copper-bind"/>
    <property type="match status" value="1"/>
</dbReference>